<name>A0A927WJ59_SELRU</name>
<protein>
    <submittedName>
        <fullName evidence="2">Helix-turn-helix domain-containing protein</fullName>
    </submittedName>
</protein>
<dbReference type="Pfam" id="PF00717">
    <property type="entry name" value="Peptidase_S24"/>
    <property type="match status" value="1"/>
</dbReference>
<dbReference type="GO" id="GO:0003677">
    <property type="term" value="F:DNA binding"/>
    <property type="evidence" value="ECO:0007669"/>
    <property type="project" value="InterPro"/>
</dbReference>
<evidence type="ECO:0000313" key="3">
    <source>
        <dbReference type="Proteomes" id="UP000761380"/>
    </source>
</evidence>
<dbReference type="Gene3D" id="1.10.260.40">
    <property type="entry name" value="lambda repressor-like DNA-binding domains"/>
    <property type="match status" value="1"/>
</dbReference>
<evidence type="ECO:0000259" key="1">
    <source>
        <dbReference type="PROSITE" id="PS50943"/>
    </source>
</evidence>
<dbReference type="Pfam" id="PF01381">
    <property type="entry name" value="HTH_3"/>
    <property type="match status" value="1"/>
</dbReference>
<dbReference type="PANTHER" id="PTHR33516">
    <property type="entry name" value="LEXA REPRESSOR"/>
    <property type="match status" value="1"/>
</dbReference>
<dbReference type="PROSITE" id="PS50943">
    <property type="entry name" value="HTH_CROC1"/>
    <property type="match status" value="1"/>
</dbReference>
<evidence type="ECO:0000313" key="2">
    <source>
        <dbReference type="EMBL" id="MBE6092861.1"/>
    </source>
</evidence>
<dbReference type="InterPro" id="IPR036286">
    <property type="entry name" value="LexA/Signal_pep-like_sf"/>
</dbReference>
<accession>A0A927WJ59</accession>
<dbReference type="SUPFAM" id="SSF51306">
    <property type="entry name" value="LexA/Signal peptidase"/>
    <property type="match status" value="1"/>
</dbReference>
<dbReference type="CDD" id="cd00093">
    <property type="entry name" value="HTH_XRE"/>
    <property type="match status" value="1"/>
</dbReference>
<comment type="caution">
    <text evidence="2">The sequence shown here is derived from an EMBL/GenBank/DDBJ whole genome shotgun (WGS) entry which is preliminary data.</text>
</comment>
<feature type="domain" description="HTH cro/C1-type" evidence="1">
    <location>
        <begin position="2"/>
        <end position="28"/>
    </location>
</feature>
<dbReference type="Proteomes" id="UP000761380">
    <property type="component" value="Unassembled WGS sequence"/>
</dbReference>
<dbReference type="EMBL" id="SVBY01000041">
    <property type="protein sequence ID" value="MBE6092861.1"/>
    <property type="molecule type" value="Genomic_DNA"/>
</dbReference>
<proteinExistence type="predicted"/>
<dbReference type="PANTHER" id="PTHR33516:SF2">
    <property type="entry name" value="LEXA REPRESSOR-RELATED"/>
    <property type="match status" value="1"/>
</dbReference>
<dbReference type="InterPro" id="IPR050077">
    <property type="entry name" value="LexA_repressor"/>
</dbReference>
<dbReference type="Gene3D" id="2.10.109.10">
    <property type="entry name" value="Umud Fragment, subunit A"/>
    <property type="match status" value="1"/>
</dbReference>
<dbReference type="InterPro" id="IPR001387">
    <property type="entry name" value="Cro/C1-type_HTH"/>
</dbReference>
<dbReference type="InterPro" id="IPR015927">
    <property type="entry name" value="Peptidase_S24_S26A/B/C"/>
</dbReference>
<dbReference type="InterPro" id="IPR010982">
    <property type="entry name" value="Lambda_DNA-bd_dom_sf"/>
</dbReference>
<gene>
    <name evidence="2" type="ORF">E7201_06810</name>
</gene>
<sequence length="176" mass="19557">MYESGKREPKIEVLELLADYFNVDMNYITGKSDKTTLITHSVHAGYKIPVLGRVAAGVPIEAVEEILGYEYLDDKYKNDGCSYFALRIAGRSMEPTIMDGDTVIVRQQSYIESGQIAIVLVDGEDATAKQVKESPDGITLIGHNAAVYTPQFYSAQEIRDLPIKIIGRVIEVRRAL</sequence>
<organism evidence="2 3">
    <name type="scientific">Selenomonas ruminantium</name>
    <dbReference type="NCBI Taxonomy" id="971"/>
    <lineage>
        <taxon>Bacteria</taxon>
        <taxon>Bacillati</taxon>
        <taxon>Bacillota</taxon>
        <taxon>Negativicutes</taxon>
        <taxon>Selenomonadales</taxon>
        <taxon>Selenomonadaceae</taxon>
        <taxon>Selenomonas</taxon>
    </lineage>
</organism>
<reference evidence="2" key="1">
    <citation type="submission" date="2019-04" db="EMBL/GenBank/DDBJ databases">
        <title>Evolution of Biomass-Degrading Anaerobic Consortia Revealed by Metagenomics.</title>
        <authorList>
            <person name="Peng X."/>
        </authorList>
    </citation>
    <scope>NUCLEOTIDE SEQUENCE</scope>
    <source>
        <strain evidence="2">SIG240</strain>
    </source>
</reference>
<dbReference type="InterPro" id="IPR039418">
    <property type="entry name" value="LexA-like"/>
</dbReference>
<dbReference type="AlphaFoldDB" id="A0A927WJ59"/>
<dbReference type="CDD" id="cd06529">
    <property type="entry name" value="S24_LexA-like"/>
    <property type="match status" value="1"/>
</dbReference>